<dbReference type="GO" id="GO:0042802">
    <property type="term" value="F:identical protein binding"/>
    <property type="evidence" value="ECO:0007669"/>
    <property type="project" value="TreeGrafter"/>
</dbReference>
<evidence type="ECO:0000259" key="2">
    <source>
        <dbReference type="Pfam" id="PF14501"/>
    </source>
</evidence>
<feature type="transmembrane region" description="Helical" evidence="1">
    <location>
        <begin position="12"/>
        <end position="29"/>
    </location>
</feature>
<feature type="transmembrane region" description="Helical" evidence="1">
    <location>
        <begin position="198"/>
        <end position="222"/>
    </location>
</feature>
<keyword evidence="1" id="KW-0472">Membrane</keyword>
<reference evidence="3 4" key="1">
    <citation type="submission" date="2020-08" db="EMBL/GenBank/DDBJ databases">
        <title>Genome public.</title>
        <authorList>
            <person name="Liu C."/>
            <person name="Sun Q."/>
        </authorList>
    </citation>
    <scope>NUCLEOTIDE SEQUENCE [LARGE SCALE GENOMIC DNA]</scope>
    <source>
        <strain evidence="3 4">BX17</strain>
    </source>
</reference>
<dbReference type="Pfam" id="PF14501">
    <property type="entry name" value="HATPase_c_5"/>
    <property type="match status" value="1"/>
</dbReference>
<organism evidence="3 4">
    <name type="scientific">Blautia segnis</name>
    <dbReference type="NCBI Taxonomy" id="2763030"/>
    <lineage>
        <taxon>Bacteria</taxon>
        <taxon>Bacillati</taxon>
        <taxon>Bacillota</taxon>
        <taxon>Clostridia</taxon>
        <taxon>Lachnospirales</taxon>
        <taxon>Lachnospiraceae</taxon>
        <taxon>Blautia</taxon>
    </lineage>
</organism>
<dbReference type="Proteomes" id="UP000652847">
    <property type="component" value="Unassembled WGS sequence"/>
</dbReference>
<accession>A0A8I0AK70</accession>
<evidence type="ECO:0000256" key="1">
    <source>
        <dbReference type="SAM" id="Phobius"/>
    </source>
</evidence>
<sequence>MGENMNFLMNLIQLGLDVGILALCCEAVFRQKSEIKAKDFFIFPILLVLCVVPRVDFSVGANMTASFRSEGFEILPADNIVGLLFLIFAVLLLSSIFFGSKSSGTVFCGTMAAFSIFLFVKCLCAVLFAVCGATDILLLLGSRIAALCLIVVLEFTPLFGLIHQLVQRSDFTVLIVSANIAVLLMAVLSILSFDVDRILSHLWVIIILILAVLLLDSILLFLHQRRMQEQKRIHMIEQYVPIVEELISQVRARQHEFNNRMMAIEAVVTSADTIEEARKEVTALTGSIGISLNDRELLSCDSKMIAGMLFGKIKQAEAANRHIELSLHGLFKKTVTPETEWIEAIGILLDNAIEASPKGSTVFLSSKKQGDFLELTVSNPAPLLSNTEFMALFGKGVTTKANRDGHGFGLYNILRMTERYHGKILTRNESILNENYVVFGVLMP</sequence>
<keyword evidence="1" id="KW-1133">Transmembrane helix</keyword>
<keyword evidence="1" id="KW-0812">Transmembrane</keyword>
<dbReference type="Gene3D" id="3.30.565.10">
    <property type="entry name" value="Histidine kinase-like ATPase, C-terminal domain"/>
    <property type="match status" value="1"/>
</dbReference>
<feature type="transmembrane region" description="Helical" evidence="1">
    <location>
        <begin position="80"/>
        <end position="99"/>
    </location>
</feature>
<gene>
    <name evidence="3" type="ORF">H8S54_12060</name>
</gene>
<dbReference type="PANTHER" id="PTHR40448:SF1">
    <property type="entry name" value="TWO-COMPONENT SENSOR HISTIDINE KINASE"/>
    <property type="match status" value="1"/>
</dbReference>
<dbReference type="InterPro" id="IPR032834">
    <property type="entry name" value="NatK-like_C"/>
</dbReference>
<feature type="domain" description="Sensor histidine kinase NatK-like C-terminal" evidence="2">
    <location>
        <begin position="343"/>
        <end position="429"/>
    </location>
</feature>
<feature type="transmembrane region" description="Helical" evidence="1">
    <location>
        <begin position="171"/>
        <end position="192"/>
    </location>
</feature>
<dbReference type="SUPFAM" id="SSF55874">
    <property type="entry name" value="ATPase domain of HSP90 chaperone/DNA topoisomerase II/histidine kinase"/>
    <property type="match status" value="1"/>
</dbReference>
<feature type="transmembrane region" description="Helical" evidence="1">
    <location>
        <begin position="106"/>
        <end position="130"/>
    </location>
</feature>
<dbReference type="InterPro" id="IPR036890">
    <property type="entry name" value="HATPase_C_sf"/>
</dbReference>
<keyword evidence="4" id="KW-1185">Reference proteome</keyword>
<comment type="caution">
    <text evidence="3">The sequence shown here is derived from an EMBL/GenBank/DDBJ whole genome shotgun (WGS) entry which is preliminary data.</text>
</comment>
<proteinExistence type="predicted"/>
<evidence type="ECO:0000313" key="3">
    <source>
        <dbReference type="EMBL" id="MBC5651824.1"/>
    </source>
</evidence>
<dbReference type="PANTHER" id="PTHR40448">
    <property type="entry name" value="TWO-COMPONENT SENSOR HISTIDINE KINASE"/>
    <property type="match status" value="1"/>
</dbReference>
<dbReference type="AlphaFoldDB" id="A0A8I0AK70"/>
<protein>
    <submittedName>
        <fullName evidence="3">GHKL domain-containing protein</fullName>
    </submittedName>
</protein>
<name>A0A8I0AK70_9FIRM</name>
<feature type="transmembrane region" description="Helical" evidence="1">
    <location>
        <begin position="136"/>
        <end position="159"/>
    </location>
</feature>
<evidence type="ECO:0000313" key="4">
    <source>
        <dbReference type="Proteomes" id="UP000652847"/>
    </source>
</evidence>
<feature type="transmembrane region" description="Helical" evidence="1">
    <location>
        <begin position="41"/>
        <end position="60"/>
    </location>
</feature>
<dbReference type="EMBL" id="JACOOT010000028">
    <property type="protein sequence ID" value="MBC5651824.1"/>
    <property type="molecule type" value="Genomic_DNA"/>
</dbReference>